<dbReference type="Pfam" id="PF01747">
    <property type="entry name" value="ATP-sulfurylase"/>
    <property type="match status" value="1"/>
</dbReference>
<gene>
    <name evidence="16" type="primary">LOC110796468</name>
</gene>
<keyword evidence="5" id="KW-0934">Plastid</keyword>
<evidence type="ECO:0000313" key="15">
    <source>
        <dbReference type="Proteomes" id="UP000813463"/>
    </source>
</evidence>
<keyword evidence="10" id="KW-0809">Transit peptide</keyword>
<accession>A0A9R0IXK3</accession>
<dbReference type="OrthoDB" id="506431at2759"/>
<feature type="domain" description="ATP-sulfurylase PUA-like" evidence="14">
    <location>
        <begin position="54"/>
        <end position="217"/>
    </location>
</feature>
<dbReference type="FunFam" id="3.10.400.10:FF:000002">
    <property type="entry name" value="ATP sulfurylase 2"/>
    <property type="match status" value="1"/>
</dbReference>
<proteinExistence type="inferred from homology"/>
<dbReference type="GO" id="GO:0000103">
    <property type="term" value="P:sulfate assimilation"/>
    <property type="evidence" value="ECO:0000318"/>
    <property type="project" value="GO_Central"/>
</dbReference>
<evidence type="ECO:0000256" key="3">
    <source>
        <dbReference type="ARBA" id="ARBA00012391"/>
    </source>
</evidence>
<keyword evidence="9" id="KW-0067">ATP-binding</keyword>
<name>A0A9R0IXK3_SPIOL</name>
<protein>
    <recommendedName>
        <fullName evidence="3">sulfate adenylyltransferase</fullName>
        <ecNumber evidence="3">2.7.7.4</ecNumber>
    </recommendedName>
</protein>
<dbReference type="PANTHER" id="PTHR11055:SF41">
    <property type="entry name" value="SULFATE ADENYLYLTRANSFERASE"/>
    <property type="match status" value="1"/>
</dbReference>
<dbReference type="NCBIfam" id="TIGR00339">
    <property type="entry name" value="sopT"/>
    <property type="match status" value="1"/>
</dbReference>
<dbReference type="GO" id="GO:0005524">
    <property type="term" value="F:ATP binding"/>
    <property type="evidence" value="ECO:0007669"/>
    <property type="project" value="UniProtKB-KW"/>
</dbReference>
<dbReference type="SUPFAM" id="SSF52374">
    <property type="entry name" value="Nucleotidylyl transferase"/>
    <property type="match status" value="1"/>
</dbReference>
<dbReference type="InterPro" id="IPR002650">
    <property type="entry name" value="Sulphate_adenylyltransferase"/>
</dbReference>
<evidence type="ECO:0000256" key="5">
    <source>
        <dbReference type="ARBA" id="ARBA00022640"/>
    </source>
</evidence>
<dbReference type="GO" id="GO:0004020">
    <property type="term" value="F:adenylylsulfate kinase activity"/>
    <property type="evidence" value="ECO:0000318"/>
    <property type="project" value="GO_Central"/>
</dbReference>
<dbReference type="RefSeq" id="XP_021857221.1">
    <property type="nucleotide sequence ID" value="XM_022001529.2"/>
</dbReference>
<dbReference type="InterPro" id="IPR025980">
    <property type="entry name" value="ATP-Sase_PUA-like_dom"/>
</dbReference>
<comment type="catalytic activity">
    <reaction evidence="12">
        <text>sulfate + ATP + H(+) = adenosine 5'-phosphosulfate + diphosphate</text>
        <dbReference type="Rhea" id="RHEA:18133"/>
        <dbReference type="ChEBI" id="CHEBI:15378"/>
        <dbReference type="ChEBI" id="CHEBI:16189"/>
        <dbReference type="ChEBI" id="CHEBI:30616"/>
        <dbReference type="ChEBI" id="CHEBI:33019"/>
        <dbReference type="ChEBI" id="CHEBI:58243"/>
        <dbReference type="EC" id="2.7.7.4"/>
    </reaction>
</comment>
<dbReference type="FunFam" id="3.40.50.620:FF:000006">
    <property type="entry name" value="bifunctional 3'-phosphoadenosine 5'-phosphosulfate synthase 1"/>
    <property type="match status" value="1"/>
</dbReference>
<keyword evidence="4" id="KW-0150">Chloroplast</keyword>
<dbReference type="InterPro" id="IPR024951">
    <property type="entry name" value="Sulfurylase_cat_dom"/>
</dbReference>
<evidence type="ECO:0000313" key="16">
    <source>
        <dbReference type="RefSeq" id="XP_021857221.1"/>
    </source>
</evidence>
<dbReference type="GO" id="GO:0004781">
    <property type="term" value="F:sulfate adenylyltransferase (ATP) activity"/>
    <property type="evidence" value="ECO:0007669"/>
    <property type="project" value="UniProtKB-EC"/>
</dbReference>
<dbReference type="InterPro" id="IPR014729">
    <property type="entry name" value="Rossmann-like_a/b/a_fold"/>
</dbReference>
<evidence type="ECO:0000256" key="9">
    <source>
        <dbReference type="ARBA" id="ARBA00022840"/>
    </source>
</evidence>
<keyword evidence="6" id="KW-0808">Transferase</keyword>
<keyword evidence="7" id="KW-0548">Nucleotidyltransferase</keyword>
<dbReference type="GeneID" id="110796468"/>
<dbReference type="CDD" id="cd00517">
    <property type="entry name" value="ATPS"/>
    <property type="match status" value="1"/>
</dbReference>
<evidence type="ECO:0000259" key="13">
    <source>
        <dbReference type="Pfam" id="PF01747"/>
    </source>
</evidence>
<keyword evidence="15" id="KW-1185">Reference proteome</keyword>
<evidence type="ECO:0000256" key="4">
    <source>
        <dbReference type="ARBA" id="ARBA00022528"/>
    </source>
</evidence>
<dbReference type="PANTHER" id="PTHR11055">
    <property type="entry name" value="BIFUNCTIONAL 3'-PHOSPHOADENOSINE 5'-PHOSPHOSULFATE SYNTHASE"/>
    <property type="match status" value="1"/>
</dbReference>
<dbReference type="InterPro" id="IPR015947">
    <property type="entry name" value="PUA-like_sf"/>
</dbReference>
<evidence type="ECO:0000256" key="11">
    <source>
        <dbReference type="ARBA" id="ARBA00037980"/>
    </source>
</evidence>
<evidence type="ECO:0000256" key="2">
    <source>
        <dbReference type="ARBA" id="ARBA00005048"/>
    </source>
</evidence>
<comment type="similarity">
    <text evidence="11">Belongs to the sulfate adenylyltransferase family.</text>
</comment>
<comment type="pathway">
    <text evidence="2">Sulfur metabolism; hydrogen sulfide biosynthesis; sulfite from sulfate: step 1/3.</text>
</comment>
<evidence type="ECO:0000256" key="6">
    <source>
        <dbReference type="ARBA" id="ARBA00022679"/>
    </source>
</evidence>
<dbReference type="GO" id="GO:0009507">
    <property type="term" value="C:chloroplast"/>
    <property type="evidence" value="ECO:0007669"/>
    <property type="project" value="UniProtKB-SubCell"/>
</dbReference>
<evidence type="ECO:0000256" key="1">
    <source>
        <dbReference type="ARBA" id="ARBA00004229"/>
    </source>
</evidence>
<dbReference type="EC" id="2.7.7.4" evidence="3"/>
<dbReference type="Gene3D" id="3.40.50.620">
    <property type="entry name" value="HUPs"/>
    <property type="match status" value="1"/>
</dbReference>
<dbReference type="Pfam" id="PF14306">
    <property type="entry name" value="PUA_2"/>
    <property type="match status" value="1"/>
</dbReference>
<keyword evidence="8" id="KW-0547">Nucleotide-binding</keyword>
<evidence type="ECO:0000256" key="10">
    <source>
        <dbReference type="ARBA" id="ARBA00022946"/>
    </source>
</evidence>
<dbReference type="SUPFAM" id="SSF88697">
    <property type="entry name" value="PUA domain-like"/>
    <property type="match status" value="1"/>
</dbReference>
<evidence type="ECO:0000259" key="14">
    <source>
        <dbReference type="Pfam" id="PF14306"/>
    </source>
</evidence>
<sequence>MASMAAIFTKTPNPTLSFPKPSKTQFTPSFNVSFPTRSPNRCGRNPMRVSSQLISPDGGRLVDLVVDDSIKREKMKEALDLPRIKLSKIDLQWVHVLSEGWASPLSGFMKENEFLQTLHFNSLRLDDGSFVNMSVPIVLAINDLVKNRIGDSDRVALFDPDDDHPVAILSDIQIYKHNKEERVARTWGTTAPGLPYVEETIANAGDWLIGGDLQVLEPIKYNDGLDRFRLSPSQLREEFLKRDADAVFAFQLRNPVHNGHALLMTDTRRRLLDMGYKNPILLLNPLGGFTKADDVPLHWRMKQHEKVLEDGVLDPETTVVSIFPSPMHYAGPTEVQWHAKARINAGANFYIVGRDPAGMGHPLEKRDLYDADHGKKVLGMAPGLERLNILPFKVAAYDKTQGKMAFFDPSRPRDFQFISGTKMRTLAKNNENPPDGFMCPSGWKVLVEYYDSVASSDNGKIPQAATATATAALAV</sequence>
<dbReference type="Gene3D" id="3.10.400.10">
    <property type="entry name" value="Sulfate adenylyltransferase"/>
    <property type="match status" value="1"/>
</dbReference>
<reference evidence="15" key="1">
    <citation type="journal article" date="2021" name="Nat. Commun.">
        <title>Genomic analyses provide insights into spinach domestication and the genetic basis of agronomic traits.</title>
        <authorList>
            <person name="Cai X."/>
            <person name="Sun X."/>
            <person name="Xu C."/>
            <person name="Sun H."/>
            <person name="Wang X."/>
            <person name="Ge C."/>
            <person name="Zhang Z."/>
            <person name="Wang Q."/>
            <person name="Fei Z."/>
            <person name="Jiao C."/>
            <person name="Wang Q."/>
        </authorList>
    </citation>
    <scope>NUCLEOTIDE SEQUENCE [LARGE SCALE GENOMIC DNA]</scope>
    <source>
        <strain evidence="15">cv. Varoflay</strain>
    </source>
</reference>
<reference evidence="16" key="2">
    <citation type="submission" date="2025-08" db="UniProtKB">
        <authorList>
            <consortium name="RefSeq"/>
        </authorList>
    </citation>
    <scope>IDENTIFICATION</scope>
    <source>
        <tissue evidence="16">Leaf</tissue>
    </source>
</reference>
<evidence type="ECO:0000256" key="7">
    <source>
        <dbReference type="ARBA" id="ARBA00022695"/>
    </source>
</evidence>
<dbReference type="KEGG" id="soe:110796468"/>
<evidence type="ECO:0000256" key="8">
    <source>
        <dbReference type="ARBA" id="ARBA00022741"/>
    </source>
</evidence>
<feature type="domain" description="Sulphate adenylyltransferase catalytic" evidence="13">
    <location>
        <begin position="227"/>
        <end position="449"/>
    </location>
</feature>
<dbReference type="Proteomes" id="UP000813463">
    <property type="component" value="Chromosome 3"/>
</dbReference>
<dbReference type="AlphaFoldDB" id="A0A9R0IXK3"/>
<comment type="subcellular location">
    <subcellularLocation>
        <location evidence="1">Plastid</location>
        <location evidence="1">Chloroplast</location>
    </subcellularLocation>
</comment>
<evidence type="ECO:0000256" key="12">
    <source>
        <dbReference type="ARBA" id="ARBA00049370"/>
    </source>
</evidence>
<organism evidence="15 16">
    <name type="scientific">Spinacia oleracea</name>
    <name type="common">Spinach</name>
    <dbReference type="NCBI Taxonomy" id="3562"/>
    <lineage>
        <taxon>Eukaryota</taxon>
        <taxon>Viridiplantae</taxon>
        <taxon>Streptophyta</taxon>
        <taxon>Embryophyta</taxon>
        <taxon>Tracheophyta</taxon>
        <taxon>Spermatophyta</taxon>
        <taxon>Magnoliopsida</taxon>
        <taxon>eudicotyledons</taxon>
        <taxon>Gunneridae</taxon>
        <taxon>Pentapetalae</taxon>
        <taxon>Caryophyllales</taxon>
        <taxon>Chenopodiaceae</taxon>
        <taxon>Chenopodioideae</taxon>
        <taxon>Anserineae</taxon>
        <taxon>Spinacia</taxon>
    </lineage>
</organism>